<keyword evidence="2 5" id="KW-0808">Transferase</keyword>
<protein>
    <submittedName>
        <fullName evidence="5">Sporulation initiation phosphotransferase B</fullName>
    </submittedName>
</protein>
<comment type="caution">
    <text evidence="5">The sequence shown here is derived from an EMBL/GenBank/DDBJ whole genome shotgun (WGS) entry which is preliminary data.</text>
</comment>
<reference evidence="5" key="1">
    <citation type="journal article" date="2014" name="Genome Announc.">
        <title>Draft Genome Sequences of Three Alkaliphilic Bacillus Strains, Bacillus wakoensis JCM 9140T, Bacillus akibai JCM 9157T, and Bacillus hemicellulosilyticus JCM 9152T.</title>
        <authorList>
            <person name="Yuki M."/>
            <person name="Oshima K."/>
            <person name="Suda W."/>
            <person name="Oshida Y."/>
            <person name="Kitamura K."/>
            <person name="Iida T."/>
            <person name="Hattori M."/>
            <person name="Ohkuma M."/>
        </authorList>
    </citation>
    <scope>NUCLEOTIDE SEQUENCE [LARGE SCALE GENOMIC DNA]</scope>
    <source>
        <strain evidence="5">JCM 9152</strain>
    </source>
</reference>
<dbReference type="AlphaFoldDB" id="W4QGD7"/>
<keyword evidence="6" id="KW-1185">Reference proteome</keyword>
<dbReference type="Gene3D" id="3.30.565.30">
    <property type="entry name" value="Sporulation initiation phosphotransferase B (SpoOB), C-terminal domain"/>
    <property type="match status" value="1"/>
</dbReference>
<accession>W4QGD7</accession>
<feature type="domain" description="Sporulation initiation phosphotransferase B C-terminal" evidence="4">
    <location>
        <begin position="58"/>
        <end position="166"/>
    </location>
</feature>
<dbReference type="OrthoDB" id="2375606at2"/>
<dbReference type="SUPFAM" id="SSF55890">
    <property type="entry name" value="Sporulation response regulatory protein Spo0B"/>
    <property type="match status" value="1"/>
</dbReference>
<keyword evidence="3" id="KW-0418">Kinase</keyword>
<dbReference type="InterPro" id="IPR016120">
    <property type="entry name" value="Sig_transdc_His_kin_SpoOB"/>
</dbReference>
<dbReference type="RefSeq" id="WP_052015754.1">
    <property type="nucleotide sequence ID" value="NZ_BAUU01000011.1"/>
</dbReference>
<gene>
    <name evidence="5" type="ORF">JCM9152_1800</name>
</gene>
<keyword evidence="1" id="KW-0597">Phosphoprotein</keyword>
<dbReference type="Gene3D" id="1.10.287.130">
    <property type="match status" value="1"/>
</dbReference>
<evidence type="ECO:0000256" key="3">
    <source>
        <dbReference type="ARBA" id="ARBA00022777"/>
    </source>
</evidence>
<dbReference type="EMBL" id="BAUU01000011">
    <property type="protein sequence ID" value="GAE30394.1"/>
    <property type="molecule type" value="Genomic_DNA"/>
</dbReference>
<dbReference type="GO" id="GO:0000155">
    <property type="term" value="F:phosphorelay sensor kinase activity"/>
    <property type="evidence" value="ECO:0007669"/>
    <property type="project" value="InterPro"/>
</dbReference>
<dbReference type="InterPro" id="IPR016122">
    <property type="entry name" value="SpoOB_C"/>
</dbReference>
<dbReference type="Pfam" id="PF14689">
    <property type="entry name" value="SPOB_a"/>
    <property type="match status" value="1"/>
</dbReference>
<dbReference type="Pfam" id="PF14682">
    <property type="entry name" value="SPOB_ab"/>
    <property type="match status" value="1"/>
</dbReference>
<name>W4QGD7_9BACI</name>
<evidence type="ECO:0000313" key="5">
    <source>
        <dbReference type="EMBL" id="GAE30394.1"/>
    </source>
</evidence>
<sequence length="173" mass="20640">MEEKDVINALRHARHDWLNIIQLIKANVALKRYDRIEDIIEKATQQAFCESRLSSLYVTKVEYYLLTYHWNQHPVQLELEVVGEPFSLKHEEDRLFRLCQAVLEKLNDTCTEDAEHNVLISFLFNEKSCHITFDFHGVMKMNEDEWKTLAPFNLQVEEFHEHECLLSASFWKK</sequence>
<dbReference type="InterPro" id="IPR037100">
    <property type="entry name" value="Spo0B_C_sf"/>
</dbReference>
<dbReference type="InterPro" id="IPR039506">
    <property type="entry name" value="SPOB_a"/>
</dbReference>
<dbReference type="STRING" id="1236971.JCM9152_1800"/>
<evidence type="ECO:0000256" key="1">
    <source>
        <dbReference type="ARBA" id="ARBA00022553"/>
    </source>
</evidence>
<proteinExistence type="predicted"/>
<evidence type="ECO:0000313" key="6">
    <source>
        <dbReference type="Proteomes" id="UP000018895"/>
    </source>
</evidence>
<organism evidence="5 6">
    <name type="scientific">Halalkalibacter hemicellulosilyticusJCM 9152</name>
    <dbReference type="NCBI Taxonomy" id="1236971"/>
    <lineage>
        <taxon>Bacteria</taxon>
        <taxon>Bacillati</taxon>
        <taxon>Bacillota</taxon>
        <taxon>Bacilli</taxon>
        <taxon>Bacillales</taxon>
        <taxon>Bacillaceae</taxon>
        <taxon>Halalkalibacter</taxon>
    </lineage>
</organism>
<dbReference type="Proteomes" id="UP000018895">
    <property type="component" value="Unassembled WGS sequence"/>
</dbReference>
<evidence type="ECO:0000259" key="4">
    <source>
        <dbReference type="SMART" id="SM01317"/>
    </source>
</evidence>
<dbReference type="SMART" id="SM01317">
    <property type="entry name" value="SPOB_ab"/>
    <property type="match status" value="1"/>
</dbReference>
<evidence type="ECO:0000256" key="2">
    <source>
        <dbReference type="ARBA" id="ARBA00022679"/>
    </source>
</evidence>